<evidence type="ECO:0000256" key="2">
    <source>
        <dbReference type="ARBA" id="ARBA00049360"/>
    </source>
</evidence>
<evidence type="ECO:0000313" key="7">
    <source>
        <dbReference type="Proteomes" id="UP000195447"/>
    </source>
</evidence>
<evidence type="ECO:0000256" key="1">
    <source>
        <dbReference type="ARBA" id="ARBA00006976"/>
    </source>
</evidence>
<dbReference type="EMBL" id="NFKM01000009">
    <property type="protein sequence ID" value="OUP60558.1"/>
    <property type="molecule type" value="Genomic_DNA"/>
</dbReference>
<dbReference type="Gene3D" id="3.40.50.300">
    <property type="entry name" value="P-loop containing nucleotide triphosphate hydrolases"/>
    <property type="match status" value="1"/>
</dbReference>
<dbReference type="PANTHER" id="PTHR13696">
    <property type="entry name" value="P-LOOP CONTAINING NUCLEOSIDE TRIPHOSPHATE HYDROLASE"/>
    <property type="match status" value="1"/>
</dbReference>
<evidence type="ECO:0000313" key="6">
    <source>
        <dbReference type="EMBL" id="OUP60558.1"/>
    </source>
</evidence>
<reference evidence="7" key="1">
    <citation type="submission" date="2017-04" db="EMBL/GenBank/DDBJ databases">
        <title>Function of individual gut microbiota members based on whole genome sequencing of pure cultures obtained from chicken caecum.</title>
        <authorList>
            <person name="Medvecky M."/>
            <person name="Cejkova D."/>
            <person name="Polansky O."/>
            <person name="Karasova D."/>
            <person name="Kubasova T."/>
            <person name="Cizek A."/>
            <person name="Rychlik I."/>
        </authorList>
    </citation>
    <scope>NUCLEOTIDE SEQUENCE [LARGE SCALE GENOMIC DNA]</scope>
    <source>
        <strain evidence="7">An178</strain>
    </source>
</reference>
<dbReference type="InterPro" id="IPR050678">
    <property type="entry name" value="DNA_Partitioning_ATPase"/>
</dbReference>
<dbReference type="CDD" id="cd02042">
    <property type="entry name" value="ParAB_family"/>
    <property type="match status" value="1"/>
</dbReference>
<comment type="catalytic activity">
    <reaction evidence="2">
        <text>ATP + H2O = ADP + phosphate + H(+)</text>
        <dbReference type="Rhea" id="RHEA:13065"/>
        <dbReference type="ChEBI" id="CHEBI:15377"/>
        <dbReference type="ChEBI" id="CHEBI:15378"/>
        <dbReference type="ChEBI" id="CHEBI:30616"/>
        <dbReference type="ChEBI" id="CHEBI:43474"/>
        <dbReference type="ChEBI" id="CHEBI:456216"/>
    </reaction>
</comment>
<comment type="similarity">
    <text evidence="1">Belongs to the ParA family.</text>
</comment>
<evidence type="ECO:0000256" key="3">
    <source>
        <dbReference type="ARBA" id="ARBA00062323"/>
    </source>
</evidence>
<name>A0A1Y4LVD8_9FIRM</name>
<evidence type="ECO:0000259" key="5">
    <source>
        <dbReference type="Pfam" id="PF13614"/>
    </source>
</evidence>
<dbReference type="PANTHER" id="PTHR13696:SF99">
    <property type="entry name" value="COBYRINIC ACID AC-DIAMIDE SYNTHASE"/>
    <property type="match status" value="1"/>
</dbReference>
<dbReference type="PRINTS" id="PR00091">
    <property type="entry name" value="NITROGNASEII"/>
</dbReference>
<comment type="subunit">
    <text evidence="3">Dimerizes in the presence of ATP but not ADP; ATP-binding is required for double-stranded (ds)DNA-binding. Interacts with DnaA.</text>
</comment>
<evidence type="ECO:0000256" key="4">
    <source>
        <dbReference type="ARBA" id="ARBA00071824"/>
    </source>
</evidence>
<dbReference type="InterPro" id="IPR025669">
    <property type="entry name" value="AAA_dom"/>
</dbReference>
<proteinExistence type="inferred from homology"/>
<accession>A0A1Y4LVD8</accession>
<dbReference type="Proteomes" id="UP000195447">
    <property type="component" value="Unassembled WGS sequence"/>
</dbReference>
<protein>
    <recommendedName>
        <fullName evidence="4">Sporulation initiation inhibitor protein Soj</fullName>
    </recommendedName>
</protein>
<gene>
    <name evidence="6" type="ORF">B5F14_05460</name>
</gene>
<dbReference type="SUPFAM" id="SSF52540">
    <property type="entry name" value="P-loop containing nucleoside triphosphate hydrolases"/>
    <property type="match status" value="1"/>
</dbReference>
<dbReference type="InterPro" id="IPR027417">
    <property type="entry name" value="P-loop_NTPase"/>
</dbReference>
<dbReference type="Pfam" id="PF13614">
    <property type="entry name" value="AAA_31"/>
    <property type="match status" value="1"/>
</dbReference>
<feature type="domain" description="AAA" evidence="5">
    <location>
        <begin position="6"/>
        <end position="185"/>
    </location>
</feature>
<dbReference type="RefSeq" id="WP_087158577.1">
    <property type="nucleotide sequence ID" value="NZ_NFKM01000009.1"/>
</dbReference>
<keyword evidence="7" id="KW-1185">Reference proteome</keyword>
<dbReference type="AlphaFoldDB" id="A0A1Y4LVD8"/>
<dbReference type="FunFam" id="3.40.50.300:FF:000285">
    <property type="entry name" value="Sporulation initiation inhibitor Soj"/>
    <property type="match status" value="1"/>
</dbReference>
<organism evidence="6 7">
    <name type="scientific">Faecalitalea cylindroides</name>
    <dbReference type="NCBI Taxonomy" id="39483"/>
    <lineage>
        <taxon>Bacteria</taxon>
        <taxon>Bacillati</taxon>
        <taxon>Bacillota</taxon>
        <taxon>Erysipelotrichia</taxon>
        <taxon>Erysipelotrichales</taxon>
        <taxon>Erysipelotrichaceae</taxon>
        <taxon>Faecalitalea</taxon>
    </lineage>
</organism>
<comment type="caution">
    <text evidence="6">The sequence shown here is derived from an EMBL/GenBank/DDBJ whole genome shotgun (WGS) entry which is preliminary data.</text>
</comment>
<sequence length="273" mass="29971">MQSNCNVIVIANQKGGVGKTTTTENVGIGLAKEGKKVLLIDFDPQADLSASLGIRNSDNMDHTICEALNGIIQDIPINYDDLIIHHDENVDIIPSNIELADFELKLVSVMSRERILDMTLEPLRKKYDVILIDCPPSLGMLTINALSSADKVLIPVQAQYLPAKGMTKLLGTINKVQHQINPRITVLGVAITLANMQTNLGKSTVDTLRENFDQHINVFDTVIPIGVKAAEATVVGKSVYEHAKDSNVAKAYENLTKEIVRSQKTKHKSSHER</sequence>